<keyword evidence="3" id="KW-1185">Reference proteome</keyword>
<feature type="compositionally biased region" description="Polar residues" evidence="1">
    <location>
        <begin position="743"/>
        <end position="754"/>
    </location>
</feature>
<gene>
    <name evidence="2" type="ORF">V6N11_035985</name>
</gene>
<feature type="region of interest" description="Disordered" evidence="1">
    <location>
        <begin position="103"/>
        <end position="137"/>
    </location>
</feature>
<evidence type="ECO:0000313" key="3">
    <source>
        <dbReference type="Proteomes" id="UP001396334"/>
    </source>
</evidence>
<evidence type="ECO:0000313" key="2">
    <source>
        <dbReference type="EMBL" id="KAK9009453.1"/>
    </source>
</evidence>
<evidence type="ECO:0008006" key="4">
    <source>
        <dbReference type="Google" id="ProtNLM"/>
    </source>
</evidence>
<proteinExistence type="predicted"/>
<feature type="compositionally biased region" description="Low complexity" evidence="1">
    <location>
        <begin position="426"/>
        <end position="439"/>
    </location>
</feature>
<feature type="compositionally biased region" description="Basic and acidic residues" evidence="1">
    <location>
        <begin position="454"/>
        <end position="468"/>
    </location>
</feature>
<feature type="compositionally biased region" description="Polar residues" evidence="1">
    <location>
        <begin position="485"/>
        <end position="510"/>
    </location>
</feature>
<feature type="compositionally biased region" description="Basic and acidic residues" evidence="1">
    <location>
        <begin position="118"/>
        <end position="131"/>
    </location>
</feature>
<feature type="compositionally biased region" description="Polar residues" evidence="1">
    <location>
        <begin position="103"/>
        <end position="114"/>
    </location>
</feature>
<dbReference type="PANTHER" id="PTHR31008">
    <property type="entry name" value="COP1-INTERACTING PROTEIN-RELATED"/>
    <property type="match status" value="1"/>
</dbReference>
<name>A0ABR2R922_9ROSI</name>
<dbReference type="EMBL" id="JBBPBN010000024">
    <property type="protein sequence ID" value="KAK9009453.1"/>
    <property type="molecule type" value="Genomic_DNA"/>
</dbReference>
<feature type="compositionally biased region" description="Polar residues" evidence="1">
    <location>
        <begin position="380"/>
        <end position="398"/>
    </location>
</feature>
<evidence type="ECO:0000256" key="1">
    <source>
        <dbReference type="SAM" id="MobiDB-lite"/>
    </source>
</evidence>
<protein>
    <recommendedName>
        <fullName evidence="4">COP1-interacting protein 7</fullName>
    </recommendedName>
</protein>
<reference evidence="2 3" key="1">
    <citation type="journal article" date="2024" name="G3 (Bethesda)">
        <title>Genome assembly of Hibiscus sabdariffa L. provides insights into metabolisms of medicinal natural products.</title>
        <authorList>
            <person name="Kim T."/>
        </authorList>
    </citation>
    <scope>NUCLEOTIDE SEQUENCE [LARGE SCALE GENOMIC DNA]</scope>
    <source>
        <strain evidence="2">TK-2024</strain>
        <tissue evidence="2">Old leaves</tissue>
    </source>
</reference>
<feature type="compositionally biased region" description="Basic and acidic residues" evidence="1">
    <location>
        <begin position="235"/>
        <end position="254"/>
    </location>
</feature>
<feature type="compositionally biased region" description="Low complexity" evidence="1">
    <location>
        <begin position="755"/>
        <end position="770"/>
    </location>
</feature>
<accession>A0ABR2R922</accession>
<feature type="compositionally biased region" description="Polar residues" evidence="1">
    <location>
        <begin position="321"/>
        <end position="343"/>
    </location>
</feature>
<feature type="region of interest" description="Disordered" evidence="1">
    <location>
        <begin position="311"/>
        <end position="523"/>
    </location>
</feature>
<dbReference type="Proteomes" id="UP001396334">
    <property type="component" value="Unassembled WGS sequence"/>
</dbReference>
<feature type="region of interest" description="Disordered" evidence="1">
    <location>
        <begin position="743"/>
        <end position="779"/>
    </location>
</feature>
<feature type="region of interest" description="Disordered" evidence="1">
    <location>
        <begin position="225"/>
        <end position="274"/>
    </location>
</feature>
<dbReference type="PANTHER" id="PTHR31008:SF2">
    <property type="entry name" value="COP1-INTERACTING PROTEIN-LIKE PROTEIN"/>
    <property type="match status" value="1"/>
</dbReference>
<feature type="compositionally biased region" description="Basic and acidic residues" evidence="1">
    <location>
        <begin position="511"/>
        <end position="523"/>
    </location>
</feature>
<sequence length="779" mass="84920">MFSTGKEVQGLRRLSRVHGSEDPLVFVGRETSQFEEGNATDMHEISASGSCLPKVSNDQSLTIGRGGHPADGGRIFIDGEMDGRSACRRTINDEFILDRQHNLSDFTNSPSDPQAINRLERSSNGSERRSSNDINDDSYIVPFRSTSVTLVGTDDHSAINMDSDFSLSLLKAENIPNSLGNHANYEPDGLSFMPERGGEMGSIGYDPALDYEMQVRVEDGTSLVTKNKEGMQGSKKSEKDRKSKLIADPSDKRKAVGAIRRGMPSKPSPLDEAKVRAERLRTYKADLQKIKKEKEEAEIKRLEALKMERQKRIAARGGSVPVQSSVATQSRKQLPSKLSPSSHKTSKFTDGEPGSSLPLQRSIKPACVGSADSHKASKPSKLNTGTPSHGNRLSQPVSSLPELKDIGGVTPDTKVSMARIRRLSEPKTSSSPLVSSVKSRNSDPSKKTKVSGAPERKISAIVNHDKSKTASLPELKIKTTKAPDVTSSKSGGTEMTQKVTGSISSTTDANEPSRNKEKVSLHTDGDYSTVVEKTVVMLESIPAVNSSEGTTAAQKENNDIFKNRRETEMVSDYAAIHAPVSSLNLEAIGKEHQIQQKPRAYEVQKGNVSNTEKELSKFTSKSVTENQHQAPLARVSSLEDPCTGISEYDRAPPASMQAATTDSENVRALVVDTNNLKLEKIPEVLDNHQVKESSKGFRLLLKFGKKNHSSARSEHSVDSNSEAEELGVNAASYREVHTLKNLISQDETLTAGNTPQKSSRSFSLLSPFRSKTSEKKYMA</sequence>
<comment type="caution">
    <text evidence="2">The sequence shown here is derived from an EMBL/GenBank/DDBJ whole genome shotgun (WGS) entry which is preliminary data.</text>
</comment>
<organism evidence="2 3">
    <name type="scientific">Hibiscus sabdariffa</name>
    <name type="common">roselle</name>
    <dbReference type="NCBI Taxonomy" id="183260"/>
    <lineage>
        <taxon>Eukaryota</taxon>
        <taxon>Viridiplantae</taxon>
        <taxon>Streptophyta</taxon>
        <taxon>Embryophyta</taxon>
        <taxon>Tracheophyta</taxon>
        <taxon>Spermatophyta</taxon>
        <taxon>Magnoliopsida</taxon>
        <taxon>eudicotyledons</taxon>
        <taxon>Gunneridae</taxon>
        <taxon>Pentapetalae</taxon>
        <taxon>rosids</taxon>
        <taxon>malvids</taxon>
        <taxon>Malvales</taxon>
        <taxon>Malvaceae</taxon>
        <taxon>Malvoideae</taxon>
        <taxon>Hibiscus</taxon>
    </lineage>
</organism>